<evidence type="ECO:0000259" key="3">
    <source>
        <dbReference type="Pfam" id="PF00144"/>
    </source>
</evidence>
<comment type="caution">
    <text evidence="5">The sequence shown here is derived from an EMBL/GenBank/DDBJ whole genome shotgun (WGS) entry which is preliminary data.</text>
</comment>
<evidence type="ECO:0008006" key="7">
    <source>
        <dbReference type="Google" id="ProtNLM"/>
    </source>
</evidence>
<feature type="domain" description="Beta-lactamase-related" evidence="3">
    <location>
        <begin position="92"/>
        <end position="400"/>
    </location>
</feature>
<feature type="chain" id="PRO_5045163311" description="Beta-lactamase-related domain-containing protein" evidence="2">
    <location>
        <begin position="22"/>
        <end position="583"/>
    </location>
</feature>
<dbReference type="InterPro" id="IPR012338">
    <property type="entry name" value="Beta-lactam/transpept-like"/>
</dbReference>
<dbReference type="Gene3D" id="3.40.710.10">
    <property type="entry name" value="DD-peptidase/beta-lactamase superfamily"/>
    <property type="match status" value="1"/>
</dbReference>
<dbReference type="EMBL" id="JAFFHB010000002">
    <property type="protein sequence ID" value="KAK4670708.1"/>
    <property type="molecule type" value="Genomic_DNA"/>
</dbReference>
<dbReference type="InterPro" id="IPR051478">
    <property type="entry name" value="Beta-lactamase-like_AB/R"/>
</dbReference>
<dbReference type="PANTHER" id="PTHR22935:SF95">
    <property type="entry name" value="BETA-LACTAMASE-LIKE 1-RELATED"/>
    <property type="match status" value="1"/>
</dbReference>
<reference evidence="5 6" key="1">
    <citation type="journal article" date="2023" name="bioRxiv">
        <title>High-quality genome assemblies of four members of thePodospora anserinaspecies complex.</title>
        <authorList>
            <person name="Ament-Velasquez S.L."/>
            <person name="Vogan A.A."/>
            <person name="Wallerman O."/>
            <person name="Hartmann F."/>
            <person name="Gautier V."/>
            <person name="Silar P."/>
            <person name="Giraud T."/>
            <person name="Johannesson H."/>
        </authorList>
    </citation>
    <scope>NUCLEOTIDE SEQUENCE [LARGE SCALE GENOMIC DNA]</scope>
    <source>
        <strain evidence="5 6">CBS 411.78</strain>
    </source>
</reference>
<proteinExistence type="inferred from homology"/>
<dbReference type="Proteomes" id="UP001326199">
    <property type="component" value="Unassembled WGS sequence"/>
</dbReference>
<evidence type="ECO:0000256" key="1">
    <source>
        <dbReference type="ARBA" id="ARBA00038473"/>
    </source>
</evidence>
<dbReference type="InterPro" id="IPR058664">
    <property type="entry name" value="ARB_00930-like_C"/>
</dbReference>
<keyword evidence="6" id="KW-1185">Reference proteome</keyword>
<dbReference type="SUPFAM" id="SSF56601">
    <property type="entry name" value="beta-lactamase/transpeptidase-like"/>
    <property type="match status" value="1"/>
</dbReference>
<name>A0ABR0HRJ0_9PEZI</name>
<evidence type="ECO:0000256" key="2">
    <source>
        <dbReference type="SAM" id="SignalP"/>
    </source>
</evidence>
<accession>A0ABR0HRJ0</accession>
<dbReference type="Pfam" id="PF00144">
    <property type="entry name" value="Beta-lactamase"/>
    <property type="match status" value="1"/>
</dbReference>
<dbReference type="PANTHER" id="PTHR22935">
    <property type="entry name" value="PENICILLIN-BINDING PROTEIN"/>
    <property type="match status" value="1"/>
</dbReference>
<gene>
    <name evidence="5" type="ORF">QC763_213560</name>
</gene>
<organism evidence="5 6">
    <name type="scientific">Podospora pseudopauciseta</name>
    <dbReference type="NCBI Taxonomy" id="2093780"/>
    <lineage>
        <taxon>Eukaryota</taxon>
        <taxon>Fungi</taxon>
        <taxon>Dikarya</taxon>
        <taxon>Ascomycota</taxon>
        <taxon>Pezizomycotina</taxon>
        <taxon>Sordariomycetes</taxon>
        <taxon>Sordariomycetidae</taxon>
        <taxon>Sordariales</taxon>
        <taxon>Podosporaceae</taxon>
        <taxon>Podospora</taxon>
    </lineage>
</organism>
<evidence type="ECO:0000313" key="6">
    <source>
        <dbReference type="Proteomes" id="UP001326199"/>
    </source>
</evidence>
<dbReference type="GeneID" id="87930739"/>
<feature type="domain" description="Beta-lactamase-like ARB-00930-like C-terminal" evidence="4">
    <location>
        <begin position="431"/>
        <end position="581"/>
    </location>
</feature>
<evidence type="ECO:0000259" key="4">
    <source>
        <dbReference type="Pfam" id="PF26335"/>
    </source>
</evidence>
<feature type="signal peptide" evidence="2">
    <location>
        <begin position="1"/>
        <end position="21"/>
    </location>
</feature>
<sequence length="583" mass="63713">MQPISLLLFVSITTYIRVSWAAPNEHCPPLGPVLPPPTHASSSPAVASSVATLQRFLDVYTAQFNHSAVAIGLKSIHEKDYILEYAYSPPNQDARGVQEVNSDTVFRIASVSKIFPVLGLLRLHGVSLDDPVTKYVPELLALNSQAREQSPIWTIPWDEITLGALASHLSGIGADLIFDYTPYGNFTPYGFPPVNKSKLLGCSGGLGLPECDRTVFFERFGERAPVQLPFSPNAVYSNAGFAILGFAFESATNMSFRDFVQHEVWAPLNMTSTFATKPDDFVGFIPTDDIWWNASLGYAEPGGGYYSSINDLTRFGEAILRNEVGLSATQTRKWLKPLSQTSSLGTLIGAPWEIYRISNVTTDGRLIELYTKDGGLITYNSVFALIPDYDLVATILVAAPLVENEATAIDTRIIFSKLLESLLPGIEEAGKDEAALTHGGTYRDELTNSSITLTLDDGPGFNISSWIVRGVDVIGSWSGLSFVPNPVPPTDSPLRFRLYPTTVQTDSHASWRSVAQPATPETIALIESQLLPPQSLCVTWGQLDRATYMLQAQDHFVFTLDSQGKATAVELVAYAVSMTRQEE</sequence>
<dbReference type="InterPro" id="IPR001466">
    <property type="entry name" value="Beta-lactam-related"/>
</dbReference>
<dbReference type="Pfam" id="PF26335">
    <property type="entry name" value="ARB_00930_C"/>
    <property type="match status" value="1"/>
</dbReference>
<comment type="similarity">
    <text evidence="1">Belongs to the beta-lactamase family.</text>
</comment>
<dbReference type="RefSeq" id="XP_062769378.1">
    <property type="nucleotide sequence ID" value="XM_062910396.1"/>
</dbReference>
<evidence type="ECO:0000313" key="5">
    <source>
        <dbReference type="EMBL" id="KAK4670708.1"/>
    </source>
</evidence>
<keyword evidence="2" id="KW-0732">Signal</keyword>
<protein>
    <recommendedName>
        <fullName evidence="7">Beta-lactamase-related domain-containing protein</fullName>
    </recommendedName>
</protein>